<evidence type="ECO:0000259" key="2">
    <source>
        <dbReference type="SMART" id="SM00829"/>
    </source>
</evidence>
<keyword evidence="4" id="KW-1185">Reference proteome</keyword>
<dbReference type="SMART" id="SM00829">
    <property type="entry name" value="PKS_ER"/>
    <property type="match status" value="1"/>
</dbReference>
<dbReference type="InterPro" id="IPR013149">
    <property type="entry name" value="ADH-like_C"/>
</dbReference>
<dbReference type="Gene3D" id="3.90.180.10">
    <property type="entry name" value="Medium-chain alcohol dehydrogenases, catalytic domain"/>
    <property type="match status" value="1"/>
</dbReference>
<name>A0A8T0H999_CERPU</name>
<dbReference type="InterPro" id="IPR041694">
    <property type="entry name" value="ADH_N_2"/>
</dbReference>
<dbReference type="InterPro" id="IPR045010">
    <property type="entry name" value="MDR_fam"/>
</dbReference>
<keyword evidence="1" id="KW-0560">Oxidoreductase</keyword>
<dbReference type="SUPFAM" id="SSF51735">
    <property type="entry name" value="NAD(P)-binding Rossmann-fold domains"/>
    <property type="match status" value="1"/>
</dbReference>
<dbReference type="InterPro" id="IPR011032">
    <property type="entry name" value="GroES-like_sf"/>
</dbReference>
<dbReference type="Proteomes" id="UP000822688">
    <property type="component" value="Chromosome 7"/>
</dbReference>
<evidence type="ECO:0000256" key="1">
    <source>
        <dbReference type="ARBA" id="ARBA00023002"/>
    </source>
</evidence>
<sequence length="346" mass="38409">MSGRYVRNKQVKLKNYVSTVLKETDMEVQSCDIILDLKEGSKDDVLVKNLYLSCDPYMRIRMSGQNISHSPPFKVGQVLEGFGVSKVVLSNNPCFKPGDYVSSWTMWEEYSVIAGGERLEVVDPSFAPLSYYLGALGMPGFTAYVGLFEILKPKGGETIFVSAASGAVGQMVGQLAREAGLFVVGSAGSKQKVDLLRNKLGYDAAFNYKEEDDLVSALRTHCPRGIDMYFENVGGKVLDAVLENMNSFGRIAVSGMISQYDTDKKDGVFNLYKIISRRITIQGFLQSDYVHLWPKFMELMTGYLNASKVVYFEDFAQGLDNAPNAFCRLMSGEKIGKQIITVAEDY</sequence>
<comment type="caution">
    <text evidence="3">The sequence shown here is derived from an EMBL/GenBank/DDBJ whole genome shotgun (WGS) entry which is preliminary data.</text>
</comment>
<dbReference type="PANTHER" id="PTHR43205">
    <property type="entry name" value="PROSTAGLANDIN REDUCTASE"/>
    <property type="match status" value="1"/>
</dbReference>
<feature type="domain" description="Enoyl reductase (ER)" evidence="2">
    <location>
        <begin position="64"/>
        <end position="340"/>
    </location>
</feature>
<evidence type="ECO:0000313" key="3">
    <source>
        <dbReference type="EMBL" id="KAG0566924.1"/>
    </source>
</evidence>
<dbReference type="SUPFAM" id="SSF50129">
    <property type="entry name" value="GroES-like"/>
    <property type="match status" value="1"/>
</dbReference>
<dbReference type="Pfam" id="PF00107">
    <property type="entry name" value="ADH_zinc_N"/>
    <property type="match status" value="1"/>
</dbReference>
<dbReference type="PANTHER" id="PTHR43205:SF7">
    <property type="entry name" value="PROSTAGLANDIN REDUCTASE 1"/>
    <property type="match status" value="1"/>
</dbReference>
<reference evidence="3" key="1">
    <citation type="submission" date="2020-06" db="EMBL/GenBank/DDBJ databases">
        <title>WGS assembly of Ceratodon purpureus strain R40.</title>
        <authorList>
            <person name="Carey S.B."/>
            <person name="Jenkins J."/>
            <person name="Shu S."/>
            <person name="Lovell J.T."/>
            <person name="Sreedasyam A."/>
            <person name="Maumus F."/>
            <person name="Tiley G.P."/>
            <person name="Fernandez-Pozo N."/>
            <person name="Barry K."/>
            <person name="Chen C."/>
            <person name="Wang M."/>
            <person name="Lipzen A."/>
            <person name="Daum C."/>
            <person name="Saski C.A."/>
            <person name="Payton A.C."/>
            <person name="Mcbreen J.C."/>
            <person name="Conrad R.E."/>
            <person name="Kollar L.M."/>
            <person name="Olsson S."/>
            <person name="Huttunen S."/>
            <person name="Landis J.B."/>
            <person name="Wickett N.J."/>
            <person name="Johnson M.G."/>
            <person name="Rensing S.A."/>
            <person name="Grimwood J."/>
            <person name="Schmutz J."/>
            <person name="Mcdaniel S.F."/>
        </authorList>
    </citation>
    <scope>NUCLEOTIDE SEQUENCE</scope>
    <source>
        <strain evidence="3">R40</strain>
    </source>
</reference>
<dbReference type="EMBL" id="CM026428">
    <property type="protein sequence ID" value="KAG0566924.1"/>
    <property type="molecule type" value="Genomic_DNA"/>
</dbReference>
<dbReference type="AlphaFoldDB" id="A0A8T0H999"/>
<dbReference type="FunFam" id="3.40.50.720:FF:000121">
    <property type="entry name" value="Prostaglandin reductase 2"/>
    <property type="match status" value="1"/>
</dbReference>
<gene>
    <name evidence="3" type="ORF">KC19_7G097300</name>
</gene>
<protein>
    <recommendedName>
        <fullName evidence="2">Enoyl reductase (ER) domain-containing protein</fullName>
    </recommendedName>
</protein>
<dbReference type="Gene3D" id="3.40.50.720">
    <property type="entry name" value="NAD(P)-binding Rossmann-like Domain"/>
    <property type="match status" value="1"/>
</dbReference>
<evidence type="ECO:0000313" key="4">
    <source>
        <dbReference type="Proteomes" id="UP000822688"/>
    </source>
</evidence>
<dbReference type="InterPro" id="IPR020843">
    <property type="entry name" value="ER"/>
</dbReference>
<dbReference type="Pfam" id="PF16884">
    <property type="entry name" value="ADH_N_2"/>
    <property type="match status" value="1"/>
</dbReference>
<proteinExistence type="predicted"/>
<organism evidence="3 4">
    <name type="scientific">Ceratodon purpureus</name>
    <name type="common">Fire moss</name>
    <name type="synonym">Dicranum purpureum</name>
    <dbReference type="NCBI Taxonomy" id="3225"/>
    <lineage>
        <taxon>Eukaryota</taxon>
        <taxon>Viridiplantae</taxon>
        <taxon>Streptophyta</taxon>
        <taxon>Embryophyta</taxon>
        <taxon>Bryophyta</taxon>
        <taxon>Bryophytina</taxon>
        <taxon>Bryopsida</taxon>
        <taxon>Dicranidae</taxon>
        <taxon>Pseudoditrichales</taxon>
        <taxon>Ditrichaceae</taxon>
        <taxon>Ceratodon</taxon>
    </lineage>
</organism>
<dbReference type="GO" id="GO:0016628">
    <property type="term" value="F:oxidoreductase activity, acting on the CH-CH group of donors, NAD or NADP as acceptor"/>
    <property type="evidence" value="ECO:0007669"/>
    <property type="project" value="InterPro"/>
</dbReference>
<accession>A0A8T0H999</accession>
<dbReference type="InterPro" id="IPR036291">
    <property type="entry name" value="NAD(P)-bd_dom_sf"/>
</dbReference>